<dbReference type="AlphaFoldDB" id="A0A943SS04"/>
<dbReference type="Proteomes" id="UP000748991">
    <property type="component" value="Unassembled WGS sequence"/>
</dbReference>
<protein>
    <submittedName>
        <fullName evidence="2">Uncharacterized protein</fullName>
    </submittedName>
</protein>
<gene>
    <name evidence="2" type="ORF">KH327_07950</name>
</gene>
<name>A0A943SS04_9FIRM</name>
<accession>A0A943SS04</accession>
<comment type="caution">
    <text evidence="2">The sequence shown here is derived from an EMBL/GenBank/DDBJ whole genome shotgun (WGS) entry which is preliminary data.</text>
</comment>
<organism evidence="2 3">
    <name type="scientific">Peptoniphilus harei</name>
    <dbReference type="NCBI Taxonomy" id="54005"/>
    <lineage>
        <taxon>Bacteria</taxon>
        <taxon>Bacillati</taxon>
        <taxon>Bacillota</taxon>
        <taxon>Tissierellia</taxon>
        <taxon>Tissierellales</taxon>
        <taxon>Peptoniphilaceae</taxon>
        <taxon>Peptoniphilus</taxon>
    </lineage>
</organism>
<dbReference type="RefSeq" id="WP_278638476.1">
    <property type="nucleotide sequence ID" value="NZ_JAGZZP010000019.1"/>
</dbReference>
<feature type="compositionally biased region" description="Basic and acidic residues" evidence="1">
    <location>
        <begin position="26"/>
        <end position="53"/>
    </location>
</feature>
<evidence type="ECO:0000313" key="3">
    <source>
        <dbReference type="Proteomes" id="UP000748991"/>
    </source>
</evidence>
<evidence type="ECO:0000256" key="1">
    <source>
        <dbReference type="SAM" id="MobiDB-lite"/>
    </source>
</evidence>
<feature type="region of interest" description="Disordered" evidence="1">
    <location>
        <begin position="1"/>
        <end position="53"/>
    </location>
</feature>
<sequence length="74" mass="8336">MLLSACSIGKKNQEEPKNPNLTVEAEQNKVEEENKNNIEETVDNDFKESVEPKEDRLVLPEVEVEGYGDTKSGE</sequence>
<reference evidence="2" key="1">
    <citation type="submission" date="2021-02" db="EMBL/GenBank/DDBJ databases">
        <title>Infant gut strain persistence is associated with maternal origin, phylogeny, and functional potential including surface adhesion and iron acquisition.</title>
        <authorList>
            <person name="Lou Y.C."/>
        </authorList>
    </citation>
    <scope>NUCLEOTIDE SEQUENCE</scope>
    <source>
        <strain evidence="2">L3_060_052G1_dasL3_060_052G1_concoct_1</strain>
    </source>
</reference>
<proteinExistence type="predicted"/>
<evidence type="ECO:0000313" key="2">
    <source>
        <dbReference type="EMBL" id="MBS6535751.1"/>
    </source>
</evidence>
<dbReference type="EMBL" id="JAGZZP010000019">
    <property type="protein sequence ID" value="MBS6535751.1"/>
    <property type="molecule type" value="Genomic_DNA"/>
</dbReference>